<dbReference type="RefSeq" id="WP_184669432.1">
    <property type="nucleotide sequence ID" value="NZ_JACHJS010000001.1"/>
</dbReference>
<sequence>MELFCCFLGKPGGGAECRRRFVGSVHHDAHNVEDLAQRRHTEPPNRTLNDAGTAHRNSVRIPTGTTSDQPRWKVGVDPF</sequence>
<protein>
    <submittedName>
        <fullName evidence="2">Uncharacterized protein</fullName>
    </submittedName>
</protein>
<evidence type="ECO:0000256" key="1">
    <source>
        <dbReference type="SAM" id="MobiDB-lite"/>
    </source>
</evidence>
<accession>A0A7W7WWM8</accession>
<comment type="caution">
    <text evidence="2">The sequence shown here is derived from an EMBL/GenBank/DDBJ whole genome shotgun (WGS) entry which is preliminary data.</text>
</comment>
<dbReference type="Proteomes" id="UP000542674">
    <property type="component" value="Unassembled WGS sequence"/>
</dbReference>
<dbReference type="EMBL" id="JACHJS010000001">
    <property type="protein sequence ID" value="MBB4965763.1"/>
    <property type="molecule type" value="Genomic_DNA"/>
</dbReference>
<proteinExistence type="predicted"/>
<organism evidence="2 3">
    <name type="scientific">Saccharothrix violaceirubra</name>
    <dbReference type="NCBI Taxonomy" id="413306"/>
    <lineage>
        <taxon>Bacteria</taxon>
        <taxon>Bacillati</taxon>
        <taxon>Actinomycetota</taxon>
        <taxon>Actinomycetes</taxon>
        <taxon>Pseudonocardiales</taxon>
        <taxon>Pseudonocardiaceae</taxon>
        <taxon>Saccharothrix</taxon>
    </lineage>
</organism>
<keyword evidence="3" id="KW-1185">Reference proteome</keyword>
<name>A0A7W7WWM8_9PSEU</name>
<evidence type="ECO:0000313" key="2">
    <source>
        <dbReference type="EMBL" id="MBB4965763.1"/>
    </source>
</evidence>
<gene>
    <name evidence="2" type="ORF">F4559_003122</name>
</gene>
<reference evidence="2 3" key="1">
    <citation type="submission" date="2020-08" db="EMBL/GenBank/DDBJ databases">
        <title>Sequencing the genomes of 1000 actinobacteria strains.</title>
        <authorList>
            <person name="Klenk H.-P."/>
        </authorList>
    </citation>
    <scope>NUCLEOTIDE SEQUENCE [LARGE SCALE GENOMIC DNA]</scope>
    <source>
        <strain evidence="2 3">DSM 45084</strain>
    </source>
</reference>
<dbReference type="AlphaFoldDB" id="A0A7W7WWM8"/>
<feature type="region of interest" description="Disordered" evidence="1">
    <location>
        <begin position="39"/>
        <end position="79"/>
    </location>
</feature>
<evidence type="ECO:0000313" key="3">
    <source>
        <dbReference type="Proteomes" id="UP000542674"/>
    </source>
</evidence>